<sequence>MGFEVPNLKWASAWILITISTLVSDGGDALFSSLGGRARPTTTTFSSCRLTATYEVSSIDTRRIRLPPPGRFRGDEDGDDDQIAEEKAHCPSINFRFCGFQ</sequence>
<reference evidence="2 3" key="1">
    <citation type="submission" date="2024-04" db="EMBL/GenBank/DDBJ databases">
        <authorList>
            <person name="Fracassetti M."/>
        </authorList>
    </citation>
    <scope>NUCLEOTIDE SEQUENCE [LARGE SCALE GENOMIC DNA]</scope>
</reference>
<evidence type="ECO:0008006" key="4">
    <source>
        <dbReference type="Google" id="ProtNLM"/>
    </source>
</evidence>
<name>A0AAV2CSK4_9ROSI</name>
<dbReference type="Proteomes" id="UP001497516">
    <property type="component" value="Chromosome 10"/>
</dbReference>
<feature type="chain" id="PRO_5043898149" description="Secreted protein" evidence="1">
    <location>
        <begin position="30"/>
        <end position="101"/>
    </location>
</feature>
<evidence type="ECO:0000313" key="3">
    <source>
        <dbReference type="Proteomes" id="UP001497516"/>
    </source>
</evidence>
<evidence type="ECO:0000256" key="1">
    <source>
        <dbReference type="SAM" id="SignalP"/>
    </source>
</evidence>
<evidence type="ECO:0000313" key="2">
    <source>
        <dbReference type="EMBL" id="CAL1359099.1"/>
    </source>
</evidence>
<gene>
    <name evidence="2" type="ORF">LTRI10_LOCUS6608</name>
</gene>
<keyword evidence="3" id="KW-1185">Reference proteome</keyword>
<keyword evidence="1" id="KW-0732">Signal</keyword>
<dbReference type="EMBL" id="OZ034814">
    <property type="protein sequence ID" value="CAL1359099.1"/>
    <property type="molecule type" value="Genomic_DNA"/>
</dbReference>
<organism evidence="2 3">
    <name type="scientific">Linum trigynum</name>
    <dbReference type="NCBI Taxonomy" id="586398"/>
    <lineage>
        <taxon>Eukaryota</taxon>
        <taxon>Viridiplantae</taxon>
        <taxon>Streptophyta</taxon>
        <taxon>Embryophyta</taxon>
        <taxon>Tracheophyta</taxon>
        <taxon>Spermatophyta</taxon>
        <taxon>Magnoliopsida</taxon>
        <taxon>eudicotyledons</taxon>
        <taxon>Gunneridae</taxon>
        <taxon>Pentapetalae</taxon>
        <taxon>rosids</taxon>
        <taxon>fabids</taxon>
        <taxon>Malpighiales</taxon>
        <taxon>Linaceae</taxon>
        <taxon>Linum</taxon>
    </lineage>
</organism>
<dbReference type="AlphaFoldDB" id="A0AAV2CSK4"/>
<accession>A0AAV2CSK4</accession>
<protein>
    <recommendedName>
        <fullName evidence="4">Secreted protein</fullName>
    </recommendedName>
</protein>
<proteinExistence type="predicted"/>
<feature type="signal peptide" evidence="1">
    <location>
        <begin position="1"/>
        <end position="29"/>
    </location>
</feature>